<dbReference type="InterPro" id="IPR045851">
    <property type="entry name" value="AMP-bd_C_sf"/>
</dbReference>
<dbReference type="InterPro" id="IPR001031">
    <property type="entry name" value="Thioesterase"/>
</dbReference>
<dbReference type="SUPFAM" id="SSF56801">
    <property type="entry name" value="Acetyl-CoA synthetase-like"/>
    <property type="match status" value="7"/>
</dbReference>
<evidence type="ECO:0000256" key="3">
    <source>
        <dbReference type="ARBA" id="ARBA00022553"/>
    </source>
</evidence>
<dbReference type="Gene3D" id="3.40.50.1820">
    <property type="entry name" value="alpha/beta hydrolase"/>
    <property type="match status" value="1"/>
</dbReference>
<dbReference type="SUPFAM" id="SSF53474">
    <property type="entry name" value="alpha/beta-Hydrolases"/>
    <property type="match status" value="1"/>
</dbReference>
<dbReference type="NCBIfam" id="TIGR01733">
    <property type="entry name" value="AA-adenyl-dom"/>
    <property type="match status" value="7"/>
</dbReference>
<feature type="domain" description="Carrier" evidence="4">
    <location>
        <begin position="2051"/>
        <end position="2126"/>
    </location>
</feature>
<dbReference type="GO" id="GO:0031177">
    <property type="term" value="F:phosphopantetheine binding"/>
    <property type="evidence" value="ECO:0007669"/>
    <property type="project" value="InterPro"/>
</dbReference>
<dbReference type="InterPro" id="IPR020806">
    <property type="entry name" value="PKS_PP-bd"/>
</dbReference>
<dbReference type="InterPro" id="IPR029058">
    <property type="entry name" value="AB_hydrolase_fold"/>
</dbReference>
<proteinExistence type="predicted"/>
<dbReference type="EMBL" id="QQAZ01000001">
    <property type="protein sequence ID" value="RDI55670.1"/>
    <property type="molecule type" value="Genomic_DNA"/>
</dbReference>
<dbReference type="FunFam" id="2.30.38.10:FF:000001">
    <property type="entry name" value="Non-ribosomal peptide synthetase PvdI"/>
    <property type="match status" value="1"/>
</dbReference>
<keyword evidence="3" id="KW-0597">Phosphoprotein</keyword>
<dbReference type="Pfam" id="PF00550">
    <property type="entry name" value="PP-binding"/>
    <property type="match status" value="7"/>
</dbReference>
<dbReference type="UniPathway" id="UPA00011"/>
<dbReference type="GO" id="GO:0043041">
    <property type="term" value="P:amino acid activation for nonribosomal peptide biosynthetic process"/>
    <property type="evidence" value="ECO:0007669"/>
    <property type="project" value="TreeGrafter"/>
</dbReference>
<feature type="domain" description="Carrier" evidence="4">
    <location>
        <begin position="7300"/>
        <end position="7375"/>
    </location>
</feature>
<dbReference type="PANTHER" id="PTHR45527:SF1">
    <property type="entry name" value="FATTY ACID SYNTHASE"/>
    <property type="match status" value="1"/>
</dbReference>
<dbReference type="STRING" id="1210089.GCA_001613165_07691"/>
<evidence type="ECO:0000256" key="1">
    <source>
        <dbReference type="ARBA" id="ARBA00001957"/>
    </source>
</evidence>
<dbReference type="PANTHER" id="PTHR45527">
    <property type="entry name" value="NONRIBOSOMAL PEPTIDE SYNTHETASE"/>
    <property type="match status" value="1"/>
</dbReference>
<dbReference type="GO" id="GO:0005829">
    <property type="term" value="C:cytosol"/>
    <property type="evidence" value="ECO:0007669"/>
    <property type="project" value="TreeGrafter"/>
</dbReference>
<dbReference type="Pfam" id="PF00975">
    <property type="entry name" value="Thioesterase"/>
    <property type="match status" value="1"/>
</dbReference>
<dbReference type="NCBIfam" id="NF004282">
    <property type="entry name" value="PRK05691.1"/>
    <property type="match status" value="7"/>
</dbReference>
<dbReference type="GO" id="GO:0044550">
    <property type="term" value="P:secondary metabolite biosynthetic process"/>
    <property type="evidence" value="ECO:0007669"/>
    <property type="project" value="UniProtKB-ARBA"/>
</dbReference>
<dbReference type="Gene3D" id="1.10.1200.10">
    <property type="entry name" value="ACP-like"/>
    <property type="match status" value="6"/>
</dbReference>
<dbReference type="InterPro" id="IPR006162">
    <property type="entry name" value="Ppantetheine_attach_site"/>
</dbReference>
<dbReference type="InterPro" id="IPR020802">
    <property type="entry name" value="TesA-like"/>
</dbReference>
<dbReference type="InterPro" id="IPR042099">
    <property type="entry name" value="ANL_N_sf"/>
</dbReference>
<reference evidence="5 6" key="1">
    <citation type="submission" date="2018-07" db="EMBL/GenBank/DDBJ databases">
        <title>Genomic Encyclopedia of Type Strains, Phase IV (KMG-IV): sequencing the most valuable type-strain genomes for metagenomic binning, comparative biology and taxonomic classification.</title>
        <authorList>
            <person name="Goeker M."/>
        </authorList>
    </citation>
    <scope>NUCLEOTIDE SEQUENCE [LARGE SCALE GENOMIC DNA]</scope>
    <source>
        <strain evidence="5 6">DSM 44952</strain>
    </source>
</reference>
<dbReference type="InterPro" id="IPR010071">
    <property type="entry name" value="AA_adenyl_dom"/>
</dbReference>
<dbReference type="Pfam" id="PF13193">
    <property type="entry name" value="AMP-binding_C"/>
    <property type="match status" value="4"/>
</dbReference>
<sequence>MTSLAPESAGRTEPAAPRRFPLSAAQSGIWNAQYIAPDVPLTVAQYVDVPGGFDIESFDEAIRGCADDLQSFRLRIVEVDGTPWQLVDPEAPLASEVVDLRSQADPSAAARRWMERDASTPMPVLGPLFRSAVLRIADTHYLWYAKMHHIAIDGYGSMLLVARIVERYNAIVGGTELSRSSAGDLSAVAAAELEYRESEAFTEDRRYWSERLRGLPEWFGLSDNPAPASGRRRTEAGTIDGAATVLFGSARERFGVSRPALFLAALAGYFSAVTGTRDVVLSLPVTARTTPLLRASAGYVSNVVPLHISVESGATADRLVGTVAERLEEALRHQCYRHEDMRRDLGIADNRRGFFGPVVNMMLFHNRIRLGAADATIHMVSTGPVEDLSITLYNGAGDDGLHIDFIANPDRYDAAELGTHHRRFLNYLSGFLAAGPQAVVADLPLVRADEQQLLVAETGPAIAAETTLAEVFDAVAQAHADAVAVRCGDDSLTYGELRQRANRLAHSLIEAGAGAETLVAVALPRSVELVVAIVAVVQSGAGYLPVDPSYPAERIEYLFADARPVCAVATDEVRDVVPAGLPVIDPYPADSAGRSPVTDADRRVALRPDHTAYVIYTSGSTGRPKGVQIPHRNVTTLFASTQAEFGFGASDVWTMFHSHAFDFSVWELWGALLYGGTLVVVDRDTARSPEHLLDLLRRERVTVLNQTPSAFYQLDAAEAAAGQRDTPTEPPLALRYIVFGGEALELRRLAGWFDRHGDRAPRLVNMYGITETTVHVTHRGLYRPDTARRHAGGIGRALPSLRTLLLDSRLRPVPMEVPGEMYVAGEQLARGYLGRPGLTATRFVANPFGAPGSRMYRSGDRGRWNAERRLDYLGRGDDQVKMRGFRIELGEIEAALLTQDGVRSAAVVVREDVPGDRRIVAYLVGNPDAAPDTVSVGAGVAAVLPEYMVPSAYVVLDAIPLTPNGKLDQRALPAPAAQVRAYRAPGTPIEHATAQTVAEVLGLDRVGLDDGFFALGGNSLSAARAAARLGAVVGARLPVRLFLEDATVAELAAQVRRHMGGEARTVRLAARPRPARIPLSPAQQRLWFINRFDPESSTYNIPFALLMRGELNTDALRAAVDDLVERHETLRTVFPDGDDGPSQVIVPADESAVSLPVVDVDPAELRDRLREFASAGFDLTVDTPLRVRLLRTGPDDHVLAIVVHHIAADGWSLTPLADDLAAAYRSRRAGQAPDWAPLPVQYADYSVWQRDSLGDESWPGSRAAVQLAYWTKCLADLPDELTLPCDRPRPAAQSFRGGRVPVSIDAELHAGLVELAHTGGATLFMAVHTAYAMLLARLSGMSDIAVGTPIAGRGERELDGVIGMFVNTLVFRTGVDGADSFAALLDRQREADLGAFAHAEVPFERLVEALNPVRSTARHPLVQVGFSFQNLAPVEIDLPGLTVSSAEIDLQIAQFDLQLVVADRYDEAGAPAGITGHLAYAADLFDESTATVIADRFRRLVRDIVRAPHRPAGDFEVLAAHERHTMLHEWNETRQRVPETTLAALFAEQVARTPEAVAVSTDGEEPARSLTFAEFSGRVNRLARHLISLGVRPETRVALGMRRSVDLVVAMYAVSVAGGVYVPLDPDQPADRRDYILDVAAPLCVLTTRRDRSSLSASVPMVDVDELELAEVSAAPVTDRDRPSALLPQHTAYLIFTSGSTGRPKGVAVPHRAIVNQLLWKRAEFAMGVGDTVLVKTPATFDLSVWEFWSAPVSGGGIVVTAPDTHRDPVYLAKAIETHRVSVLHLVPSTLDALLSTGASLPSSLRAVLVIGEALPGPTARRFRESNPGVDLWNLYGPTETAVSITARRVVDDCAGTVPLGVPEWNSQVYVLDSRLRPVPPGTAGELYLAGTQVAHGYHGRPGLTAERFVAQPFSERAGERLYRTGDLVRWTTAGELEYLGRTDCQVKIRGFRIELGEIEAALLALDEIAAAAVVAHGDEHTGDRLIAYLVAAAGETIDTTTVPAQLAAALPSYMVPAAFVVLEALPLTANGKLDRTALPVPAAELAEFRAPVTPLEQLVAGAYAEVLGLALVGLDDDFFALGGTSLTATRVAARLSAAARAPIGVRSLFEAPTVSALAALVGRQTGTRERPSLVSNTRPQRIPLSPAQQRLWFLNRFDPYSGAYNIAIALRLHGEPDVSALSAALGDVVARHESLRTVYPDGPEGPSQVVVAEATPELPVEEVPPSEAEARLRRIAGRGFDVTTETPLRAHLLRTGTHDYVLGLVVHHIAADGASLPPLARDLATAYASRCAGAAPSWEPLPVQYADYSLWQRAVLGDEDDPASVSALQLGYWMNRLTDLPECLELPTDRPRPAVASQRGAAVTARVGAAAHAALAGVARRGGASVFMVAHAALAALLARLGATGDVCIGTPIAGRTDGQLDALVGMFAGTLALRTHVDGADRFTDLLAAVRENDLDAFAHADIPFERLVEVLNPVRSTSHHPLFQVMLSVHDSVPEPVRLPGLAVAADEIESAVATWDLQFTLVERYRGDRTPDGIELRLIYATDLFDADSAEAIARRFTGLLSAVGADPSLTVGDVDLLDRRERAALAPARGAVPAAAATLGDSFGRIADAHPDREAVRASATTVTYRELGERSNRLARTLIAQGVGPGDVVAVAFPRSVESVVAMLAVAGTGAAFLPIDQRHPIERIRYVLSDAQVRVGLAAQGDAARLPEDVRWLTPGESEANAAPITDAERIRALHVDDVAYVIYTSGSTGTPKGVAVTHRGLSSLAAEQRERYRVEPTSRVLHFASPSFDASILELLLAFEAGAALVLAGSEIYGGDELAGLLEREQITHAFVTPAALATVEAAELPRLRCVIVGGDACDAELVRRWAPGREMFNAYGPTESTVAVTISALHPDAPIELGRPIRGTSVVVLDARLHPVPPGVVGELYLAGPGLARGYHRKAGASAGRFVANPFGAAGERMYRTGDLVRWTAGGTLAMVGRADDQVQVRGFRIEPGEVTAAVAACPGVRFAHTEVPRDTLGAPRIVTYVVAAEGARPDPEAIRDRVADRLPAHMIPAAVVPLESIPLTAAGKLDRRALPEPDFGVAARPGRNPVTANEILVAAAMAEVIGVDQVCADHTFFELGGNSLSATRLVARIATRSGHRLGVRCVFEHPTASGLAALLDDADRDGRGAWPVLANSERPQRIPLSTAQQRLWLLNRFDIASGTYNIAIGLWLCGALDIEALTLALRDVVTRHESLRTRFPDTDEGPVQVIAAEHEAALTVPVVDGTAEQAGDRARALAARGFDLTTELPLRAELIRTGDRDHLLVLVIHHIAADGWSLEPLAADVMTAYGARRSGAAPAWEPLPVQYADFSVWQRAVLGEEHDPGSVLSRQAGYWTERLAGLPDFLELPVDRPRPPVASQRSATVTAQLGAALHGRLASLARGRDASLFMVLHAALAVLLARLSGTRDIAIGTPIAGRTEEQLDRLVGMFVGTLVLRTDIDGGRSFDDVLESVRATDLDAFAHADLPFERVVELLNPVRSTAFHPLFQVMLSVQNSEPVRITLPELEISGERIDSGATGFDLQFTLTESHASDGGPQGVELRLDYATDLFEAGTAERLVDRYAALLETVARNPVAAVGDIDVLEAAERAALVPALGGTALPAATLPELFAAAAAVPDRLALRCDSAELSYRELDERSNRLARALIARGVGPGHIVALALARSVESVVAVLAVTKAGAAYLPVDVRYPAERIRHMLADSGAGIGITASDPARLPGSVDWLPISEGVDGRPVTDADRVRPLSVDDVAYVIYTSGSTGVPKGVAVTHRGLANFAAEQRDRYGVEAGSRTLHFASPSFDASVLELLLAWCAGATMVIAPQDVYGGDELAELLEREQVSHAFLTPAALASIGPRWRLPRLRSLVVGGEAVAAELVQRWAPGREMFNAYGPSEATVAPVLSDALRVEGRVELGRPIRGASVVVLDARLRPVPVGVVGELYVLGCGVAQGYVGRTGLTASRFSACPFGAAGERMYRTGDLVRWSEGALVFVGRSDDQVQVRGFRIEPGEISSVVGTLAGVQLAHTEVRTDPRGERRIVSYVVPADGAAVEPEAVRRHAAGRLPAHMVPAAVVVLAEIPLGPSGKLDRSALPEPTFGGGGRAPETPNELLVAAAMAEVIGLDTVGAEHSFFDVGGNSLLATRLVARIAAATGQRPTVRSVFEYPTPAALGAALESGEFDCDTARPALAPRTRPDRVPLSAAQRRLWFLDRFDTGSGMYSIPMALRMRGELDDRALAAALSDVVERHEVLRTVFPDTGDGPCQVVRETGAPRLDPVDAPDGSLDARQIVEFATAGFDLTAEPPLRARLFRIAADDHLLVLVLHHIAADGWSLGPLADDVMTAYEARRQGAAPGWEPLAVQYADFSLWQDELLGDENDPESRAATQLAYWRGVLDGLPECLELPSDRPRPAVASHRGASVAARVDAELHGALVELARRHDASVFMVLHAALAVLLGRLGGTDDVAIGTAVAGRSEVGLDRLIGMFVATVVLRSRVDADGSFADLLSAVRGGDLDAFAHTDVPFERLVEVLNPARSAARHPLFQVMLSVHDDAPVTPRLPGLEVATEEIDCGTAKFDIQFTATQTWTGERAPAGLDLCLTYATDLFDAATAESLADRLIRILAAVVAQPRMAVGDMDLLNDRERAALVPAHGGEAVTPVPLADCFTATAARYAEEAAVRCDAVELSYRELDERSNRLARALIGRGVGPGDVVAVALARSVESVLAALAVTKTGAAFLPIDTGYPAERIRHMLSDSAVRIGLTASVDAATPPGYVVWLAISELDGDPAPVGDADRVRPLSVDEVAYVIYTSGSTGVPKGVAVTHRGLANFAEVQRDRYGVEPGSRTLHFALPIFDAAVLEALLAWCAGATMVVAPPDVYGGDDLGRLLERERVTHAFITPAALASIDSDRRTLPHLRSLVVGGEAYGAELVERWAPGRRFLNGYGPTETTIIMLLSQPLSPGDRLGLGGPIRGAGVVLLDGRLRPVPPGVAGELYVLGCGLARGYVSRAALTSGRFVACPFGERGARMYRTGDVMRWSGGELVFVGRSDDQVKLRGMRIEMGEITAVVAALAGVQLAHTEIREDESGEGRIVTYVVPTESAEPDPRTLRTGAAEHLPAHMVPSAIVVLTEVPLTPTGKLDRKALPAPVFDAADPQGRAPATPTEMLVAAAMAEVVGRETVCADHSFFDLGGNSLSATRVVARIVSATGHALTVRSIFEHPTPAGLAELIDAAAPGGEASRPALTAGERPERIPLSPAQQRLWFLHRFDPGSGAYNIPLVLRLRGDLDAGVLETAIADVIDRHEVLRTIYPSDVDGPVQIVLPAQPPRLPVTACASDEVEAAIAEFATAGFDLAVDPPVRARLFRLRPDEHLLVLVLHHIAADGWSLAPLATDVAAAYEARRAGTAPAWEPLGVQYADFSLWQRAALGDEDDPDSVQARQVRYWTERLAGLPECLELPSDRPRPAVSSHRGASVVSAVGADVHGALEDLARRRDASIFMVLHAALAVLLARIGDSRDIAIGTVVAGRTEPQLDPLIGMFVGTLVLRTAVDDGRPFIELLDAVRDGDLDAFAHADIPFERLVEVLEPRRSTAHHPLFQVGLSLHNLAQARLRLPGLEVVSEDIDPGIAKLDLQFTVTPSWADDRPGGFEVCLTYATDLFDAETAQALSERFVRVLGAIVARPDAAVGDIDLLGARERAALVPARGATAAVPLSLPALFDSAAVDSNQIALQYDSLQISYGELDRRATLLAASLIERGVGPGDVIALGMARSVESVVGSLAVAKTGAAFLPVDVRYPADRIRYMLSDSGVRIGITRPADRASLPGEIAWLTAEEAGTPADEALATVRNRRVRDDDLAYLIYTSGSTGRPKGVAITHRGLHNCAAEVRARFGIEPGSRTLHLASPSFDVAMLELLMAWSAGATMVIAPADVFGGDELGALLDRAEVTHAVVTPAVLATVDPDRWPLPRLHRLIVGGEGFDADLVAPWLAGRQVVNGYGPSESTIATTLSEPLRPGAPIVLGRPMRGVTTVVLDPRLRPVTPGAVGELYVGGIGLGRGYHRRPELTAARFVANPFGDNGERLYRTGDLVRWTRTGDLVFVGRIDDQVKMRGFRIELGEITTVVSACPGVRFAHTEIRADAAGRSRIATYVVCDERAVRAVREFAARRLPPHMVPEAVVTIASVPMTPSGKIDRKALPEPVFDAIGTGRAPETDGEKLVASAMAETVGRGEVGADQNFFELGGNSLSATQLVARIAAAGGPRLGVRAVFDHPTPAGLAALLDATPAADRPVLMRRERPERIPLSAAQQRLWFLNRADTASGAYNIPVVLRLRGELDTAALEQALGDVVRRHETLRTVFPDSVDGPGQVITTAEVPLETAELGADAVTEYVRRSAARGFDLTVELPVRMALLRVSAGEQVLVVVLHHIAADGGSVLPLATDLATAYEARLRGAPPQWAPLPVQYADFTLWQREVLGSDDDPDSAAAAQLDHWRRTLDGLPQCLPLPTDRPRPPIPSHRGATATATIDAAAHRAIHELARRYDASAFMVLHAALAALLSRLSDSGDIAIGTPLAGRDDVQLDRLIGMFVGTLVLRTGIDRARGFDELLATARETDLNAFANADIPFERLVEALDPVRSTAHHPLFQVMLSVHSAAPVGLRLPGVAVEAEQVEVETAKFDLQFTFVESFASADEPDGIELSVTYATDLFEGRTAEQLAERFVRLLAAAVAEPGRAVGDLDLLAPAEQRALSPVRGRESCGTTRFPDLFAAAAAVDPGAVALRCGTRDMTYDELDRSTNRLARALLAAGAGPERVVAVALPRSMEWVSAVLAVAKTGAAFLSIDPAYPRDRKDYMVADSGARIGVTVSACRSDLPDGPEWLVLDEADTAALSQAPITAGERGIPARIDHPAYMIYTSGSTGIPKGVTVTHAGLADFAGELAERATVRPGARVLHFASPGFDAAVLELLLSVGGAATLVIAPADVYGGTELWDLLAAQRITHAFVTPAALATVDPDGLDDLEVVMVGGDRTGPELVERWVVPRGSDSAPRRMYNAYGPSEATVAATLSHPLRPRTPVTLGGPIRGFGLLVLDARLRPVPAGVPGELYLMGHGLARGYHGKPGLTGARFVANPYGAPGERMYRTGDLVRWVPHAAEHEVDYLGRTDDQVKIRGFRIEVGEIDAALVRHPEVDHAVTVPRHLPSGAQALAAYVQLVPDGRCSAADLRAYLMDMVPNYLVPQAITVLDALPVTVSGKVDRAGLPEPEFTAGAPYRAPAGATESALCAAFEEVLGVTSVGADDSFFDLGGTSLLATRMAAVLRERHALEVPVQAVFLAPTPAGIAARIGASGPGDAAMADTAFRTVLPIRAHGAQAPLFCVHSVSGVSWSYAGLVTHLEPERPVYGLQMPHLTDGTGPSTVPELAARYIEELRRVQPEGPYHLLGWSLGGLIAYEMAVQLTAAGETVALLALLDSRVLAGEPEPPEPSTGELLGALLDDDELRETEVTAEEAARLLRERPGPFAALTPGHIERLYAAYLAGSRMGSRYQPPRYEGPLLYFTAAADSGPNPGAAQWSRLVGGELREHPVDCTHGAMTGPEALADIGTVLREQLGARTDAES</sequence>
<feature type="domain" description="Carrier" evidence="4">
    <location>
        <begin position="3098"/>
        <end position="3173"/>
    </location>
</feature>
<dbReference type="SMART" id="SM00824">
    <property type="entry name" value="PKS_TE"/>
    <property type="match status" value="1"/>
</dbReference>
<dbReference type="Gene3D" id="2.30.38.10">
    <property type="entry name" value="Luciferase, Domain 3"/>
    <property type="match status" value="4"/>
</dbReference>
<dbReference type="FunFam" id="3.40.50.980:FF:000001">
    <property type="entry name" value="Non-ribosomal peptide synthetase"/>
    <property type="match status" value="6"/>
</dbReference>
<dbReference type="InterPro" id="IPR036736">
    <property type="entry name" value="ACP-like_sf"/>
</dbReference>
<dbReference type="PROSITE" id="PS00012">
    <property type="entry name" value="PHOSPHOPANTETHEINE"/>
    <property type="match status" value="5"/>
</dbReference>
<name>A0A370HFZ1_9NOCA</name>
<gene>
    <name evidence="5" type="ORF">DFR68_101504</name>
</gene>
<dbReference type="Proteomes" id="UP000255355">
    <property type="component" value="Unassembled WGS sequence"/>
</dbReference>
<comment type="caution">
    <text evidence="5">The sequence shown here is derived from an EMBL/GenBank/DDBJ whole genome shotgun (WGS) entry which is preliminary data.</text>
</comment>
<dbReference type="Gene3D" id="3.40.50.12780">
    <property type="entry name" value="N-terminal domain of ligase-like"/>
    <property type="match status" value="3"/>
</dbReference>
<evidence type="ECO:0000313" key="6">
    <source>
        <dbReference type="Proteomes" id="UP000255355"/>
    </source>
</evidence>
<feature type="domain" description="Carrier" evidence="4">
    <location>
        <begin position="6242"/>
        <end position="6317"/>
    </location>
</feature>
<dbReference type="Pfam" id="PF00501">
    <property type="entry name" value="AMP-binding"/>
    <property type="match status" value="7"/>
</dbReference>
<dbReference type="InterPro" id="IPR023213">
    <property type="entry name" value="CAT-like_dom_sf"/>
</dbReference>
<dbReference type="CDD" id="cd05930">
    <property type="entry name" value="A_NRPS"/>
    <property type="match status" value="1"/>
</dbReference>
<dbReference type="CDD" id="cd19540">
    <property type="entry name" value="LCL_NRPS-like"/>
    <property type="match status" value="6"/>
</dbReference>
<dbReference type="InterPro" id="IPR009081">
    <property type="entry name" value="PP-bd_ACP"/>
</dbReference>
<protein>
    <submittedName>
        <fullName evidence="5">Amino acid adenylation domain-containing protein</fullName>
    </submittedName>
</protein>
<evidence type="ECO:0000313" key="5">
    <source>
        <dbReference type="EMBL" id="RDI55670.1"/>
    </source>
</evidence>
<dbReference type="Gene3D" id="3.30.559.10">
    <property type="entry name" value="Chloramphenicol acetyltransferase-like domain"/>
    <property type="match status" value="7"/>
</dbReference>
<dbReference type="GO" id="GO:0008610">
    <property type="term" value="P:lipid biosynthetic process"/>
    <property type="evidence" value="ECO:0007669"/>
    <property type="project" value="UniProtKB-ARBA"/>
</dbReference>
<dbReference type="OrthoDB" id="5475787at2"/>
<dbReference type="GO" id="GO:0003824">
    <property type="term" value="F:catalytic activity"/>
    <property type="evidence" value="ECO:0007669"/>
    <property type="project" value="InterPro"/>
</dbReference>
<dbReference type="Gene3D" id="3.30.300.30">
    <property type="match status" value="7"/>
</dbReference>
<feature type="domain" description="Carrier" evidence="4">
    <location>
        <begin position="4144"/>
        <end position="4219"/>
    </location>
</feature>
<feature type="domain" description="Carrier" evidence="4">
    <location>
        <begin position="984"/>
        <end position="1059"/>
    </location>
</feature>
<dbReference type="Gene3D" id="3.30.559.30">
    <property type="entry name" value="Nonribosomal peptide synthetase, condensation domain"/>
    <property type="match status" value="7"/>
</dbReference>
<evidence type="ECO:0000256" key="2">
    <source>
        <dbReference type="ARBA" id="ARBA00022450"/>
    </source>
</evidence>
<dbReference type="SUPFAM" id="SSF47336">
    <property type="entry name" value="ACP-like"/>
    <property type="match status" value="7"/>
</dbReference>
<accession>A0A370HFZ1</accession>
<dbReference type="InterPro" id="IPR020845">
    <property type="entry name" value="AMP-binding_CS"/>
</dbReference>
<dbReference type="Gene3D" id="3.40.50.980">
    <property type="match status" value="8"/>
</dbReference>
<comment type="cofactor">
    <cofactor evidence="1">
        <name>pantetheine 4'-phosphate</name>
        <dbReference type="ChEBI" id="CHEBI:47942"/>
    </cofactor>
</comment>
<dbReference type="Pfam" id="PF00668">
    <property type="entry name" value="Condensation"/>
    <property type="match status" value="7"/>
</dbReference>
<dbReference type="FunFam" id="3.30.300.30:FF:000010">
    <property type="entry name" value="Enterobactin synthetase component F"/>
    <property type="match status" value="2"/>
</dbReference>
<dbReference type="SUPFAM" id="SSF52777">
    <property type="entry name" value="CoA-dependent acyltransferases"/>
    <property type="match status" value="14"/>
</dbReference>
<dbReference type="NCBIfam" id="NF003417">
    <property type="entry name" value="PRK04813.1"/>
    <property type="match status" value="7"/>
</dbReference>
<dbReference type="PROSITE" id="PS00455">
    <property type="entry name" value="AMP_BINDING"/>
    <property type="match status" value="7"/>
</dbReference>
<dbReference type="InterPro" id="IPR000873">
    <property type="entry name" value="AMP-dep_synth/lig_dom"/>
</dbReference>
<dbReference type="PROSITE" id="PS50075">
    <property type="entry name" value="CARRIER"/>
    <property type="match status" value="7"/>
</dbReference>
<organism evidence="5 6">
    <name type="scientific">Nocardia mexicana</name>
    <dbReference type="NCBI Taxonomy" id="279262"/>
    <lineage>
        <taxon>Bacteria</taxon>
        <taxon>Bacillati</taxon>
        <taxon>Actinomycetota</taxon>
        <taxon>Actinomycetes</taxon>
        <taxon>Mycobacteriales</taxon>
        <taxon>Nocardiaceae</taxon>
        <taxon>Nocardia</taxon>
    </lineage>
</organism>
<dbReference type="SMART" id="SM00823">
    <property type="entry name" value="PKS_PP"/>
    <property type="match status" value="7"/>
</dbReference>
<dbReference type="FunFam" id="3.40.50.12780:FF:000012">
    <property type="entry name" value="Non-ribosomal peptide synthetase"/>
    <property type="match status" value="4"/>
</dbReference>
<dbReference type="InterPro" id="IPR001242">
    <property type="entry name" value="Condensation_dom"/>
</dbReference>
<dbReference type="CDD" id="cd17643">
    <property type="entry name" value="A_NRPS_Cytc1-like"/>
    <property type="match status" value="1"/>
</dbReference>
<feature type="domain" description="Carrier" evidence="4">
    <location>
        <begin position="5196"/>
        <end position="5271"/>
    </location>
</feature>
<dbReference type="InterPro" id="IPR025110">
    <property type="entry name" value="AMP-bd_C"/>
</dbReference>
<evidence type="ECO:0000259" key="4">
    <source>
        <dbReference type="PROSITE" id="PS50075"/>
    </source>
</evidence>
<keyword evidence="2" id="KW-0596">Phosphopantetheine</keyword>
<keyword evidence="6" id="KW-1185">Reference proteome</keyword>